<evidence type="ECO:0000313" key="3">
    <source>
        <dbReference type="Proteomes" id="UP000294802"/>
    </source>
</evidence>
<gene>
    <name evidence="2" type="ORF">ERX29_04775</name>
</gene>
<comment type="caution">
    <text evidence="2">The sequence shown here is derived from an EMBL/GenBank/DDBJ whole genome shotgun (WGS) entry which is preliminary data.</text>
</comment>
<accession>A0A4R6BVF9</accession>
<keyword evidence="1" id="KW-0812">Transmembrane</keyword>
<dbReference type="EMBL" id="SCWB01000006">
    <property type="protein sequence ID" value="TDM12132.1"/>
    <property type="molecule type" value="Genomic_DNA"/>
</dbReference>
<reference evidence="2 3" key="1">
    <citation type="submission" date="2019-01" db="EMBL/GenBank/DDBJ databases">
        <title>Draft genome sequences of the type strains of six Macrococcus species.</title>
        <authorList>
            <person name="Mazhar S."/>
            <person name="Altermann E."/>
            <person name="Hill C."/>
            <person name="Mcauliffe O."/>
        </authorList>
    </citation>
    <scope>NUCLEOTIDE SEQUENCE [LARGE SCALE GENOMIC DNA]</scope>
    <source>
        <strain evidence="2 3">CCM4815</strain>
    </source>
</reference>
<keyword evidence="1" id="KW-0472">Membrane</keyword>
<protein>
    <submittedName>
        <fullName evidence="2">Uncharacterized protein</fullName>
    </submittedName>
</protein>
<proteinExistence type="predicted"/>
<sequence length="59" mass="6490">MAVLFSTLIICIVLTVLIGLFFNTLLNPVGKRIAVSKIISVALIIGLVIGGFYYWQLHI</sequence>
<keyword evidence="1" id="KW-1133">Transmembrane helix</keyword>
<keyword evidence="3" id="KW-1185">Reference proteome</keyword>
<feature type="transmembrane region" description="Helical" evidence="1">
    <location>
        <begin position="38"/>
        <end position="55"/>
    </location>
</feature>
<name>A0A4R6BVF9_9STAP</name>
<evidence type="ECO:0000313" key="2">
    <source>
        <dbReference type="EMBL" id="TDM12132.1"/>
    </source>
</evidence>
<dbReference type="RefSeq" id="WP_133443555.1">
    <property type="nucleotide sequence ID" value="NZ_SCWB01000006.1"/>
</dbReference>
<organism evidence="2 3">
    <name type="scientific">Macrococcus lamae</name>
    <dbReference type="NCBI Taxonomy" id="198484"/>
    <lineage>
        <taxon>Bacteria</taxon>
        <taxon>Bacillati</taxon>
        <taxon>Bacillota</taxon>
        <taxon>Bacilli</taxon>
        <taxon>Bacillales</taxon>
        <taxon>Staphylococcaceae</taxon>
        <taxon>Macrococcus</taxon>
    </lineage>
</organism>
<dbReference type="Proteomes" id="UP000294802">
    <property type="component" value="Unassembled WGS sequence"/>
</dbReference>
<evidence type="ECO:0000256" key="1">
    <source>
        <dbReference type="SAM" id="Phobius"/>
    </source>
</evidence>
<feature type="transmembrane region" description="Helical" evidence="1">
    <location>
        <begin position="6"/>
        <end position="26"/>
    </location>
</feature>
<dbReference type="AlphaFoldDB" id="A0A4R6BVF9"/>